<evidence type="ECO:0000259" key="1">
    <source>
        <dbReference type="Pfam" id="PF10074"/>
    </source>
</evidence>
<feature type="domain" description="T6SS Transcription factor RovC-like DNA binding" evidence="1">
    <location>
        <begin position="208"/>
        <end position="284"/>
    </location>
</feature>
<gene>
    <name evidence="3" type="ORF">D1223_02580</name>
</gene>
<comment type="caution">
    <text evidence="3">The sequence shown here is derived from an EMBL/GenBank/DDBJ whole genome shotgun (WGS) entry which is preliminary data.</text>
</comment>
<feature type="domain" description="Transcriptional regulator-like" evidence="2">
    <location>
        <begin position="31"/>
        <end position="94"/>
    </location>
</feature>
<name>A0A399RSB3_9PROT</name>
<evidence type="ECO:0000313" key="4">
    <source>
        <dbReference type="Proteomes" id="UP000266385"/>
    </source>
</evidence>
<dbReference type="Pfam" id="PF10074">
    <property type="entry name" value="RovC_DNA-bd"/>
    <property type="match status" value="1"/>
</dbReference>
<accession>A0A399RSB3</accession>
<dbReference type="AlphaFoldDB" id="A0A399RSB3"/>
<dbReference type="Pfam" id="PF20109">
    <property type="entry name" value="Trans_reg_dom"/>
    <property type="match status" value="1"/>
</dbReference>
<dbReference type="EMBL" id="QWFX01000005">
    <property type="protein sequence ID" value="RIJ32752.1"/>
    <property type="molecule type" value="Genomic_DNA"/>
</dbReference>
<dbReference type="InterPro" id="IPR018754">
    <property type="entry name" value="RovC-like_DNA-bd"/>
</dbReference>
<sequence length="299" mass="34769">MGIWRFNCNFPEYRETMMKTYTLKSDGALKRYDYLWRLSSDRWAWEYLRRNPDFLRDAECRRADDVSERMAPCAPIRLLRSRVPQTLAERWGLMMMPDPDQNGFEADVFWSRAAHPDQVEVHCSPRNEEESCGIWDRTIPVCRITHMTDQQGREFLLLRGNGCVVQVRCSGLSLLGMEKIRMKLTISDMDAYERKLKAQRDALEVWGQDYDQQTPLWTKRTQILRDGLIALDCLELGMSRREIASVLYGKETVESEWSDDRASMRDALKYLVSKAEGLRDGGYLVELLGGRLGPYQTAA</sequence>
<proteinExistence type="predicted"/>
<dbReference type="InterPro" id="IPR045465">
    <property type="entry name" value="Trans_reg_dom"/>
</dbReference>
<protein>
    <submittedName>
        <fullName evidence="3">DUF2285 domain-containing protein</fullName>
    </submittedName>
</protein>
<evidence type="ECO:0000259" key="2">
    <source>
        <dbReference type="Pfam" id="PF20109"/>
    </source>
</evidence>
<evidence type="ECO:0000313" key="3">
    <source>
        <dbReference type="EMBL" id="RIJ32752.1"/>
    </source>
</evidence>
<dbReference type="Proteomes" id="UP000266385">
    <property type="component" value="Unassembled WGS sequence"/>
</dbReference>
<reference evidence="3 4" key="1">
    <citation type="submission" date="2018-08" db="EMBL/GenBank/DDBJ databases">
        <title>Henriciella mobilis sp. nov., isolated from seawater.</title>
        <authorList>
            <person name="Cheng H."/>
            <person name="Wu Y.-H."/>
            <person name="Xu X.-W."/>
            <person name="Guo L.-L."/>
        </authorList>
    </citation>
    <scope>NUCLEOTIDE SEQUENCE [LARGE SCALE GENOMIC DNA]</scope>
    <source>
        <strain evidence="3 4">JN25</strain>
    </source>
</reference>
<keyword evidence="4" id="KW-1185">Reference proteome</keyword>
<organism evidence="3 4">
    <name type="scientific">Henriciella mobilis</name>
    <dbReference type="NCBI Taxonomy" id="2305467"/>
    <lineage>
        <taxon>Bacteria</taxon>
        <taxon>Pseudomonadati</taxon>
        <taxon>Pseudomonadota</taxon>
        <taxon>Alphaproteobacteria</taxon>
        <taxon>Hyphomonadales</taxon>
        <taxon>Hyphomonadaceae</taxon>
        <taxon>Henriciella</taxon>
    </lineage>
</organism>